<organism evidence="1 2">
    <name type="scientific">Recurvomyces mirabilis</name>
    <dbReference type="NCBI Taxonomy" id="574656"/>
    <lineage>
        <taxon>Eukaryota</taxon>
        <taxon>Fungi</taxon>
        <taxon>Dikarya</taxon>
        <taxon>Ascomycota</taxon>
        <taxon>Pezizomycotina</taxon>
        <taxon>Dothideomycetes</taxon>
        <taxon>Dothideomycetidae</taxon>
        <taxon>Mycosphaerellales</taxon>
        <taxon>Teratosphaeriaceae</taxon>
        <taxon>Recurvomyces</taxon>
    </lineage>
</organism>
<dbReference type="GO" id="GO:0009306">
    <property type="term" value="P:protein secretion"/>
    <property type="evidence" value="ECO:0007669"/>
    <property type="project" value="TreeGrafter"/>
</dbReference>
<evidence type="ECO:0000313" key="2">
    <source>
        <dbReference type="Proteomes" id="UP001274830"/>
    </source>
</evidence>
<evidence type="ECO:0008006" key="3">
    <source>
        <dbReference type="Google" id="ProtNLM"/>
    </source>
</evidence>
<keyword evidence="2" id="KW-1185">Reference proteome</keyword>
<protein>
    <recommendedName>
        <fullName evidence="3">DUF833-domain-containing protein</fullName>
    </recommendedName>
</protein>
<gene>
    <name evidence="1" type="ORF">LTR78_007143</name>
</gene>
<dbReference type="InterPro" id="IPR008551">
    <property type="entry name" value="TANGO2"/>
</dbReference>
<dbReference type="EMBL" id="JAUTXT010000028">
    <property type="protein sequence ID" value="KAK3673032.1"/>
    <property type="molecule type" value="Genomic_DNA"/>
</dbReference>
<dbReference type="PANTHER" id="PTHR17985:SF8">
    <property type="entry name" value="TRANSPORT AND GOLGI ORGANIZATION PROTEIN 2 HOMOLOG"/>
    <property type="match status" value="1"/>
</dbReference>
<reference evidence="1" key="1">
    <citation type="submission" date="2023-07" db="EMBL/GenBank/DDBJ databases">
        <title>Black Yeasts Isolated from many extreme environments.</title>
        <authorList>
            <person name="Coleine C."/>
            <person name="Stajich J.E."/>
            <person name="Selbmann L."/>
        </authorList>
    </citation>
    <scope>NUCLEOTIDE SEQUENCE</scope>
    <source>
        <strain evidence="1">CCFEE 5485</strain>
    </source>
</reference>
<dbReference type="AlphaFoldDB" id="A0AAE0WJU2"/>
<dbReference type="Proteomes" id="UP001274830">
    <property type="component" value="Unassembled WGS sequence"/>
</dbReference>
<accession>A0AAE0WJU2</accession>
<proteinExistence type="predicted"/>
<sequence length="323" mass="36484">MCISLISTAHPDYPFILLNNRDEFLNRPTARADWWESLNQHILGGRDLQRQIRGTWLAITRDGRIANLTNFRDEGVEVSRNKSRGGLVNSYVTTPPYPDPHDESFIRSLVDDFGIQDVGGFTLLFGRLRKPKDGKVTGLGVISNRTESSADTERICTERDQTNGLSNSHYGDSSWPKIVHGEQLLNQAIKTSVSRRDDEDQFIESLFDILSVDTLPRPQDNEPWQSYTRQLRNSIFIPPFGGEDVEKKPADKIAAANGTSTPDQSTVTVGEGAYGTQRQTVILVSTEGEVTFIERSLHDGKDVEPEFSDRDRRFEFKIDGWEH</sequence>
<name>A0AAE0WJU2_9PEZI</name>
<dbReference type="Pfam" id="PF05742">
    <property type="entry name" value="TANGO2"/>
    <property type="match status" value="1"/>
</dbReference>
<dbReference type="PANTHER" id="PTHR17985">
    <property type="entry name" value="SER/THR-RICH PROTEIN T10 IN DGCR REGION"/>
    <property type="match status" value="1"/>
</dbReference>
<evidence type="ECO:0000313" key="1">
    <source>
        <dbReference type="EMBL" id="KAK3673032.1"/>
    </source>
</evidence>
<comment type="caution">
    <text evidence="1">The sequence shown here is derived from an EMBL/GenBank/DDBJ whole genome shotgun (WGS) entry which is preliminary data.</text>
</comment>
<dbReference type="GO" id="GO:0007030">
    <property type="term" value="P:Golgi organization"/>
    <property type="evidence" value="ECO:0007669"/>
    <property type="project" value="TreeGrafter"/>
</dbReference>
<dbReference type="GO" id="GO:0005794">
    <property type="term" value="C:Golgi apparatus"/>
    <property type="evidence" value="ECO:0007669"/>
    <property type="project" value="TreeGrafter"/>
</dbReference>